<feature type="signal peptide" evidence="2">
    <location>
        <begin position="1"/>
        <end position="21"/>
    </location>
</feature>
<reference evidence="4" key="2">
    <citation type="submission" date="2021-04" db="EMBL/GenBank/DDBJ databases">
        <authorList>
            <person name="Gilroy R."/>
        </authorList>
    </citation>
    <scope>NUCLEOTIDE SEQUENCE</scope>
    <source>
        <strain evidence="4">2239</strain>
    </source>
</reference>
<reference evidence="4" key="1">
    <citation type="journal article" date="2021" name="PeerJ">
        <title>Extensive microbial diversity within the chicken gut microbiome revealed by metagenomics and culture.</title>
        <authorList>
            <person name="Gilroy R."/>
            <person name="Ravi A."/>
            <person name="Getino M."/>
            <person name="Pursley I."/>
            <person name="Horton D.L."/>
            <person name="Alikhan N.F."/>
            <person name="Baker D."/>
            <person name="Gharbi K."/>
            <person name="Hall N."/>
            <person name="Watson M."/>
            <person name="Adriaenssens E.M."/>
            <person name="Foster-Nyarko E."/>
            <person name="Jarju S."/>
            <person name="Secka A."/>
            <person name="Antonio M."/>
            <person name="Oren A."/>
            <person name="Chaudhuri R.R."/>
            <person name="La Ragione R."/>
            <person name="Hildebrand F."/>
            <person name="Pallen M.J."/>
        </authorList>
    </citation>
    <scope>NUCLEOTIDE SEQUENCE</scope>
    <source>
        <strain evidence="4">2239</strain>
    </source>
</reference>
<name>A0A9D1V5Z6_9FIRM</name>
<protein>
    <recommendedName>
        <fullName evidence="3">DUF6591 domain-containing protein</fullName>
    </recommendedName>
</protein>
<evidence type="ECO:0000259" key="3">
    <source>
        <dbReference type="Pfam" id="PF20234"/>
    </source>
</evidence>
<accession>A0A9D1V5Z6</accession>
<feature type="region of interest" description="Disordered" evidence="1">
    <location>
        <begin position="29"/>
        <end position="80"/>
    </location>
</feature>
<dbReference type="InterPro" id="IPR046526">
    <property type="entry name" value="DUF6591"/>
</dbReference>
<sequence>MQNICAALAAALLLTVLTACGGKPAEAEISAPSTAGQAGDGTSSVASAAEEDSSLGQIAGSSLPDTPSSTASAESSGVPSDDVICPEFQQAMDSYEAFFDEYCDFMRRYSESDGTDLDLLADYADIMEQYAPVTTNFSSWDGDDLTAAELALYLDVQTRVNQKLLEFSA</sequence>
<feature type="compositionally biased region" description="Polar residues" evidence="1">
    <location>
        <begin position="55"/>
        <end position="78"/>
    </location>
</feature>
<gene>
    <name evidence="4" type="ORF">H9865_11695</name>
</gene>
<feature type="chain" id="PRO_5038986229" description="DUF6591 domain-containing protein" evidence="2">
    <location>
        <begin position="22"/>
        <end position="169"/>
    </location>
</feature>
<dbReference type="Pfam" id="PF20234">
    <property type="entry name" value="DUF6591"/>
    <property type="match status" value="1"/>
</dbReference>
<feature type="compositionally biased region" description="Polar residues" evidence="1">
    <location>
        <begin position="31"/>
        <end position="42"/>
    </location>
</feature>
<evidence type="ECO:0000256" key="2">
    <source>
        <dbReference type="SAM" id="SignalP"/>
    </source>
</evidence>
<comment type="caution">
    <text evidence="4">The sequence shown here is derived from an EMBL/GenBank/DDBJ whole genome shotgun (WGS) entry which is preliminary data.</text>
</comment>
<evidence type="ECO:0000313" key="5">
    <source>
        <dbReference type="Proteomes" id="UP000824193"/>
    </source>
</evidence>
<dbReference type="AlphaFoldDB" id="A0A9D1V5Z6"/>
<feature type="domain" description="DUF6591" evidence="3">
    <location>
        <begin position="46"/>
        <end position="167"/>
    </location>
</feature>
<dbReference type="Proteomes" id="UP000824193">
    <property type="component" value="Unassembled WGS sequence"/>
</dbReference>
<evidence type="ECO:0000256" key="1">
    <source>
        <dbReference type="SAM" id="MobiDB-lite"/>
    </source>
</evidence>
<keyword evidence="2" id="KW-0732">Signal</keyword>
<proteinExistence type="predicted"/>
<dbReference type="EMBL" id="DXFW01000039">
    <property type="protein sequence ID" value="HIX06740.1"/>
    <property type="molecule type" value="Genomic_DNA"/>
</dbReference>
<organism evidence="4 5">
    <name type="scientific">Candidatus Allofournierella pullicola</name>
    <dbReference type="NCBI Taxonomy" id="2838596"/>
    <lineage>
        <taxon>Bacteria</taxon>
        <taxon>Bacillati</taxon>
        <taxon>Bacillota</taxon>
        <taxon>Clostridia</taxon>
        <taxon>Eubacteriales</taxon>
        <taxon>Oscillospiraceae</taxon>
        <taxon>Allofournierella</taxon>
    </lineage>
</organism>
<evidence type="ECO:0000313" key="4">
    <source>
        <dbReference type="EMBL" id="HIX06740.1"/>
    </source>
</evidence>